<keyword evidence="2" id="KW-1185">Reference proteome</keyword>
<dbReference type="EMBL" id="RYER01000018">
    <property type="protein sequence ID" value="RUO16149.1"/>
    <property type="molecule type" value="Genomic_DNA"/>
</dbReference>
<name>A0ABY0BK46_MORCA</name>
<organism evidence="1 2">
    <name type="scientific">Moraxella catarrhalis</name>
    <name type="common">Branhamella catarrhalis</name>
    <dbReference type="NCBI Taxonomy" id="480"/>
    <lineage>
        <taxon>Bacteria</taxon>
        <taxon>Pseudomonadati</taxon>
        <taxon>Pseudomonadota</taxon>
        <taxon>Gammaproteobacteria</taxon>
        <taxon>Moraxellales</taxon>
        <taxon>Moraxellaceae</taxon>
        <taxon>Moraxella</taxon>
    </lineage>
</organism>
<gene>
    <name evidence="1" type="ORF">EJK54_0973</name>
</gene>
<accession>A0ABY0BK46</accession>
<protein>
    <submittedName>
        <fullName evidence="1">Uncharacterized protein</fullName>
    </submittedName>
</protein>
<comment type="caution">
    <text evidence="1">The sequence shown here is derived from an EMBL/GenBank/DDBJ whole genome shotgun (WGS) entry which is preliminary data.</text>
</comment>
<evidence type="ECO:0000313" key="2">
    <source>
        <dbReference type="Proteomes" id="UP000268436"/>
    </source>
</evidence>
<sequence>MAVKSFNGFLMIDGFIKYPYVPECLLINDEWLAAVYHH</sequence>
<reference evidence="1 2" key="1">
    <citation type="submission" date="2018-12" db="EMBL/GenBank/DDBJ databases">
        <title>Persistence of Moraxella catarrhalis in Chronic Obstructive Pulmonary Disease and Regulation of the Hag/MID Adhesin.</title>
        <authorList>
            <person name="Murphy T."/>
            <person name="Zhao X."/>
            <person name="Vyas G."/>
            <person name="Aluvathingal J."/>
            <person name="Nadendla S."/>
            <person name="Tallon L."/>
            <person name="Tettelin H."/>
        </authorList>
    </citation>
    <scope>NUCLEOTIDE SEQUENCE [LARGE SCALE GENOMIC DNA]</scope>
    <source>
        <strain evidence="1 2">173P27B1</strain>
    </source>
</reference>
<evidence type="ECO:0000313" key="1">
    <source>
        <dbReference type="EMBL" id="RUO16149.1"/>
    </source>
</evidence>
<dbReference type="Proteomes" id="UP000268436">
    <property type="component" value="Unassembled WGS sequence"/>
</dbReference>
<proteinExistence type="predicted"/>